<evidence type="ECO:0000313" key="9">
    <source>
        <dbReference type="Proteomes" id="UP000194450"/>
    </source>
</evidence>
<dbReference type="OrthoDB" id="6236866at2"/>
<feature type="transmembrane region" description="Helical" evidence="6">
    <location>
        <begin position="232"/>
        <end position="254"/>
    </location>
</feature>
<evidence type="ECO:0000256" key="3">
    <source>
        <dbReference type="ARBA" id="ARBA00022692"/>
    </source>
</evidence>
<dbReference type="Gene3D" id="1.20.81.30">
    <property type="entry name" value="Type II secretion system (T2SS), domain F"/>
    <property type="match status" value="1"/>
</dbReference>
<dbReference type="GO" id="GO:0005886">
    <property type="term" value="C:plasma membrane"/>
    <property type="evidence" value="ECO:0007669"/>
    <property type="project" value="UniProtKB-SubCell"/>
</dbReference>
<dbReference type="PANTHER" id="PTHR35007">
    <property type="entry name" value="INTEGRAL MEMBRANE PROTEIN-RELATED"/>
    <property type="match status" value="1"/>
</dbReference>
<evidence type="ECO:0000259" key="7">
    <source>
        <dbReference type="Pfam" id="PF00482"/>
    </source>
</evidence>
<name>A0A1Y6EN87_9GAMM</name>
<feature type="domain" description="Type II secretion system protein GspF" evidence="7">
    <location>
        <begin position="123"/>
        <end position="249"/>
    </location>
</feature>
<dbReference type="InterPro" id="IPR018076">
    <property type="entry name" value="T2SS_GspF_dom"/>
</dbReference>
<evidence type="ECO:0000256" key="4">
    <source>
        <dbReference type="ARBA" id="ARBA00022989"/>
    </source>
</evidence>
<evidence type="ECO:0000256" key="5">
    <source>
        <dbReference type="ARBA" id="ARBA00023136"/>
    </source>
</evidence>
<evidence type="ECO:0000256" key="1">
    <source>
        <dbReference type="ARBA" id="ARBA00004651"/>
    </source>
</evidence>
<organism evidence="8 9">
    <name type="scientific">Pseudidiomarina planktonica</name>
    <dbReference type="NCBI Taxonomy" id="1323738"/>
    <lineage>
        <taxon>Bacteria</taxon>
        <taxon>Pseudomonadati</taxon>
        <taxon>Pseudomonadota</taxon>
        <taxon>Gammaproteobacteria</taxon>
        <taxon>Alteromonadales</taxon>
        <taxon>Idiomarinaceae</taxon>
        <taxon>Pseudidiomarina</taxon>
    </lineage>
</organism>
<keyword evidence="2" id="KW-1003">Cell membrane</keyword>
<dbReference type="RefSeq" id="WP_086434091.1">
    <property type="nucleotide sequence ID" value="NZ_FXWH01000001.1"/>
</dbReference>
<sequence>MSLMLIATIWISALALCLGGIWFVHFIQKSFAYSLGVVIRKRMPAHWWHTLEPAFWNQSSGYQEVWFAQQVCLLVVAIGLLTLPKVAFASLLLLGILIWRVLMLRRSLYRARRSVVSELPAVLDLTAMLLQAGTSLSAALLRVADAPKMTPLTFELVRMRNRLRSGVSLEQAFQELSNRFPLPEIGAFVMTAVHSIRTGSVLSQVLIFQAQQRRQEALLRMEKRAQEAPVKLLFPLILCFFPVSFILLLGPVFLRFSME</sequence>
<comment type="subcellular location">
    <subcellularLocation>
        <location evidence="1">Cell membrane</location>
        <topology evidence="1">Multi-pass membrane protein</topology>
    </subcellularLocation>
</comment>
<protein>
    <submittedName>
        <fullName evidence="8">Tight adherence protein C</fullName>
    </submittedName>
</protein>
<evidence type="ECO:0000256" key="2">
    <source>
        <dbReference type="ARBA" id="ARBA00022475"/>
    </source>
</evidence>
<keyword evidence="5 6" id="KW-0472">Membrane</keyword>
<keyword evidence="4 6" id="KW-1133">Transmembrane helix</keyword>
<dbReference type="EMBL" id="FXWH01000001">
    <property type="protein sequence ID" value="SMQ64118.1"/>
    <property type="molecule type" value="Genomic_DNA"/>
</dbReference>
<accession>A0A1Y6EN87</accession>
<dbReference type="InterPro" id="IPR042094">
    <property type="entry name" value="T2SS_GspF_sf"/>
</dbReference>
<evidence type="ECO:0000313" key="8">
    <source>
        <dbReference type="EMBL" id="SMQ64118.1"/>
    </source>
</evidence>
<gene>
    <name evidence="8" type="ORF">SAMN06297229_0964</name>
</gene>
<keyword evidence="9" id="KW-1185">Reference proteome</keyword>
<dbReference type="Pfam" id="PF00482">
    <property type="entry name" value="T2SSF"/>
    <property type="match status" value="1"/>
</dbReference>
<reference evidence="9" key="1">
    <citation type="submission" date="2017-04" db="EMBL/GenBank/DDBJ databases">
        <authorList>
            <person name="Varghese N."/>
            <person name="Submissions S."/>
        </authorList>
    </citation>
    <scope>NUCLEOTIDE SEQUENCE [LARGE SCALE GENOMIC DNA]</scope>
</reference>
<proteinExistence type="predicted"/>
<keyword evidence="3 6" id="KW-0812">Transmembrane</keyword>
<evidence type="ECO:0000256" key="6">
    <source>
        <dbReference type="SAM" id="Phobius"/>
    </source>
</evidence>
<feature type="transmembrane region" description="Helical" evidence="6">
    <location>
        <begin position="66"/>
        <end position="99"/>
    </location>
</feature>
<dbReference type="PANTHER" id="PTHR35007:SF2">
    <property type="entry name" value="PILUS ASSEMBLE PROTEIN"/>
    <property type="match status" value="1"/>
</dbReference>
<dbReference type="AlphaFoldDB" id="A0A1Y6EN87"/>
<dbReference type="Proteomes" id="UP000194450">
    <property type="component" value="Unassembled WGS sequence"/>
</dbReference>